<gene>
    <name evidence="4" type="ORF">DUE52_16850</name>
</gene>
<dbReference type="PANTHER" id="PTHR11527">
    <property type="entry name" value="HEAT-SHOCK PROTEIN 20 FAMILY MEMBER"/>
    <property type="match status" value="1"/>
</dbReference>
<dbReference type="PROSITE" id="PS01031">
    <property type="entry name" value="SHSP"/>
    <property type="match status" value="1"/>
</dbReference>
<dbReference type="InterPro" id="IPR002068">
    <property type="entry name" value="A-crystallin/Hsp20_dom"/>
</dbReference>
<keyword evidence="5" id="KW-1185">Reference proteome</keyword>
<evidence type="ECO:0000256" key="1">
    <source>
        <dbReference type="PROSITE-ProRule" id="PRU00285"/>
    </source>
</evidence>
<evidence type="ECO:0000256" key="2">
    <source>
        <dbReference type="RuleBase" id="RU003616"/>
    </source>
</evidence>
<protein>
    <submittedName>
        <fullName evidence="4">Hsp20/alpha crystallin family protein</fullName>
    </submittedName>
</protein>
<dbReference type="EMBL" id="QOWE01000013">
    <property type="protein sequence ID" value="RCR68418.1"/>
    <property type="molecule type" value="Genomic_DNA"/>
</dbReference>
<dbReference type="InterPro" id="IPR031107">
    <property type="entry name" value="Small_HSP"/>
</dbReference>
<dbReference type="AlphaFoldDB" id="A0A368JL84"/>
<evidence type="ECO:0000313" key="4">
    <source>
        <dbReference type="EMBL" id="RCR68418.1"/>
    </source>
</evidence>
<comment type="caution">
    <text evidence="4">The sequence shown here is derived from an EMBL/GenBank/DDBJ whole genome shotgun (WGS) entry which is preliminary data.</text>
</comment>
<name>A0A368JL84_9BACT</name>
<feature type="domain" description="SHSP" evidence="3">
    <location>
        <begin position="33"/>
        <end position="145"/>
    </location>
</feature>
<dbReference type="CDD" id="cd06464">
    <property type="entry name" value="ACD_sHsps-like"/>
    <property type="match status" value="1"/>
</dbReference>
<dbReference type="SUPFAM" id="SSF49764">
    <property type="entry name" value="HSP20-like chaperones"/>
    <property type="match status" value="1"/>
</dbReference>
<dbReference type="InterPro" id="IPR008978">
    <property type="entry name" value="HSP20-like_chaperone"/>
</dbReference>
<evidence type="ECO:0000259" key="3">
    <source>
        <dbReference type="PROSITE" id="PS01031"/>
    </source>
</evidence>
<evidence type="ECO:0000313" key="5">
    <source>
        <dbReference type="Proteomes" id="UP000253383"/>
    </source>
</evidence>
<comment type="similarity">
    <text evidence="1 2">Belongs to the small heat shock protein (HSP20) family.</text>
</comment>
<sequence length="145" mass="16469">MRTLVQYNQLPSFFNNLVNQEFNRHFHTPAVAKAASSVVPAVNVKEDETAYHIELAAPGLKKEDFAINLTNNQLTISAKLEEAKEETTEKYTRKEFSYSSFERSFRLPKNVNNEQIQAAYTDGILKIDLPKVEKPVIEPKQIAVA</sequence>
<reference evidence="4 5" key="1">
    <citation type="submission" date="2018-07" db="EMBL/GenBank/DDBJ databases">
        <title>Genome analysis of Larkinella rosea.</title>
        <authorList>
            <person name="Zhou Z."/>
            <person name="Wang G."/>
        </authorList>
    </citation>
    <scope>NUCLEOTIDE SEQUENCE [LARGE SCALE GENOMIC DNA]</scope>
    <source>
        <strain evidence="5">zzj9</strain>
    </source>
</reference>
<dbReference type="Gene3D" id="2.60.40.790">
    <property type="match status" value="1"/>
</dbReference>
<organism evidence="4 5">
    <name type="scientific">Larkinella punicea</name>
    <dbReference type="NCBI Taxonomy" id="2315727"/>
    <lineage>
        <taxon>Bacteria</taxon>
        <taxon>Pseudomonadati</taxon>
        <taxon>Bacteroidota</taxon>
        <taxon>Cytophagia</taxon>
        <taxon>Cytophagales</taxon>
        <taxon>Spirosomataceae</taxon>
        <taxon>Larkinella</taxon>
    </lineage>
</organism>
<dbReference type="Pfam" id="PF00011">
    <property type="entry name" value="HSP20"/>
    <property type="match status" value="1"/>
</dbReference>
<proteinExistence type="inferred from homology"/>
<dbReference type="Proteomes" id="UP000253383">
    <property type="component" value="Unassembled WGS sequence"/>
</dbReference>
<dbReference type="RefSeq" id="WP_114407193.1">
    <property type="nucleotide sequence ID" value="NZ_QOWE01000013.1"/>
</dbReference>
<dbReference type="OrthoDB" id="9814487at2"/>
<accession>A0A368JL84</accession>